<reference evidence="3" key="1">
    <citation type="submission" date="2020-06" db="EMBL/GenBank/DDBJ databases">
        <authorList>
            <consortium name="Plant Systems Biology data submission"/>
        </authorList>
    </citation>
    <scope>NUCLEOTIDE SEQUENCE</scope>
    <source>
        <strain evidence="3">D6</strain>
    </source>
</reference>
<protein>
    <recommendedName>
        <fullName evidence="2">Isopenicillin N synthase-like Fe(2+) 2OG dioxygenase domain-containing protein</fullName>
    </recommendedName>
</protein>
<dbReference type="InterPro" id="IPR027443">
    <property type="entry name" value="IPNS-like_sf"/>
</dbReference>
<dbReference type="InterPro" id="IPR015943">
    <property type="entry name" value="WD40/YVTN_repeat-like_dom_sf"/>
</dbReference>
<organism evidence="3 4">
    <name type="scientific">Seminavis robusta</name>
    <dbReference type="NCBI Taxonomy" id="568900"/>
    <lineage>
        <taxon>Eukaryota</taxon>
        <taxon>Sar</taxon>
        <taxon>Stramenopiles</taxon>
        <taxon>Ochrophyta</taxon>
        <taxon>Bacillariophyta</taxon>
        <taxon>Bacillariophyceae</taxon>
        <taxon>Bacillariophycidae</taxon>
        <taxon>Naviculales</taxon>
        <taxon>Naviculaceae</taxon>
        <taxon>Seminavis</taxon>
    </lineage>
</organism>
<evidence type="ECO:0000259" key="2">
    <source>
        <dbReference type="Pfam" id="PF03171"/>
    </source>
</evidence>
<feature type="domain" description="Isopenicillin N synthase-like Fe(2+) 2OG dioxygenase" evidence="2">
    <location>
        <begin position="68"/>
        <end position="169"/>
    </location>
</feature>
<dbReference type="OrthoDB" id="10260017at2759"/>
<sequence length="637" mass="70707">MKELQECLHDIANDALSAIEDSLDLPHNWFQQTFHHHEDHSQWHLKRYVCEDSTSSSNNNNNINDDEKKQQDETVILPQHTDPSLLSVVILDQPGTNPGAMGLQHFRKIPDQEKREWTELPLHGHAVAAIFIGSVLSYITGGKCPSVKHRVIQKELVQERMAATFFLRPKGTAVLQVPPARALAGVTLKKQQVTFDAWSSRVSKNYMKGKATNKQQKNGNNKKQPDNQQQQQQTRYYRDEFTEVSLFGYNDPEDDGNDSKNKRLTGREKYLGGEIGLNGKIYCIPGHASRVLVIDPSTDPPIIKHIGPEFKGEYKWLRAVRLPSGIILGLPCHADSILRIDPETDEISTIEWDDHPMAPKRGLPWKYHGAGLSPIDGCLYLIPQFAETVLKFDPTTEAVSFFGGPFPGEGKWYGGLVGPKDGAIYGICQNARGVLRIDPATQTATIHGNFGEGKHLWHGGTLGTDNAIYGIPANADTCLKIEPGNPPIIKTFGTVRTGQHRSDGKYKFLGGANGDDGNVYFFPSDADHVVQINTKTNEVKEVGPNLRDLVKIHQNKWQNGFTAKHGFLYGIPLKGEKILRVQIKPGGDVEVSTTAGPFKGLNLWEGGVQDVVTGDMYCMPLNCADVLRIRPLDPKTL</sequence>
<dbReference type="Gene3D" id="2.60.120.330">
    <property type="entry name" value="B-lactam Antibiotic, Isopenicillin N Synthase, Chain"/>
    <property type="match status" value="1"/>
</dbReference>
<evidence type="ECO:0000256" key="1">
    <source>
        <dbReference type="SAM" id="MobiDB-lite"/>
    </source>
</evidence>
<feature type="compositionally biased region" description="Low complexity" evidence="1">
    <location>
        <begin position="213"/>
        <end position="233"/>
    </location>
</feature>
<name>A0A9N8D759_9STRA</name>
<dbReference type="AlphaFoldDB" id="A0A9N8D759"/>
<keyword evidence="4" id="KW-1185">Reference proteome</keyword>
<dbReference type="SUPFAM" id="SSF63829">
    <property type="entry name" value="Calcium-dependent phosphotriesterase"/>
    <property type="match status" value="1"/>
</dbReference>
<dbReference type="Pfam" id="PF03171">
    <property type="entry name" value="2OG-FeII_Oxy"/>
    <property type="match status" value="1"/>
</dbReference>
<comment type="caution">
    <text evidence="3">The sequence shown here is derived from an EMBL/GenBank/DDBJ whole genome shotgun (WGS) entry which is preliminary data.</text>
</comment>
<dbReference type="InterPro" id="IPR044861">
    <property type="entry name" value="IPNS-like_FE2OG_OXY"/>
</dbReference>
<gene>
    <name evidence="3" type="ORF">SEMRO_22_G015310.1</name>
</gene>
<evidence type="ECO:0000313" key="3">
    <source>
        <dbReference type="EMBL" id="CAB9497587.1"/>
    </source>
</evidence>
<dbReference type="PANTHER" id="PTHR47990">
    <property type="entry name" value="2-OXOGLUTARATE (2OG) AND FE(II)-DEPENDENT OXYGENASE SUPERFAMILY PROTEIN-RELATED"/>
    <property type="match status" value="1"/>
</dbReference>
<dbReference type="Gene3D" id="2.130.10.10">
    <property type="entry name" value="YVTN repeat-like/Quinoprotein amine dehydrogenase"/>
    <property type="match status" value="1"/>
</dbReference>
<feature type="region of interest" description="Disordered" evidence="1">
    <location>
        <begin position="206"/>
        <end position="234"/>
    </location>
</feature>
<dbReference type="SUPFAM" id="SSF51197">
    <property type="entry name" value="Clavaminate synthase-like"/>
    <property type="match status" value="1"/>
</dbReference>
<proteinExistence type="predicted"/>
<accession>A0A9N8D759</accession>
<evidence type="ECO:0000313" key="4">
    <source>
        <dbReference type="Proteomes" id="UP001153069"/>
    </source>
</evidence>
<dbReference type="EMBL" id="CAICTM010000022">
    <property type="protein sequence ID" value="CAB9497587.1"/>
    <property type="molecule type" value="Genomic_DNA"/>
</dbReference>
<dbReference type="Proteomes" id="UP001153069">
    <property type="component" value="Unassembled WGS sequence"/>
</dbReference>
<dbReference type="InterPro" id="IPR050231">
    <property type="entry name" value="Iron_ascorbate_oxido_reductase"/>
</dbReference>